<dbReference type="InterPro" id="IPR016067">
    <property type="entry name" value="S-AdoMet_deCO2ase_core"/>
</dbReference>
<dbReference type="SUPFAM" id="SSF56276">
    <property type="entry name" value="S-adenosylmethionine decarboxylase"/>
    <property type="match status" value="1"/>
</dbReference>
<comment type="caution">
    <text evidence="1">The sequence shown here is derived from an EMBL/GenBank/DDBJ whole genome shotgun (WGS) entry which is preliminary data.</text>
</comment>
<dbReference type="Gene3D" id="3.30.360.50">
    <property type="entry name" value="S-adenosylmethionine decarboxylase"/>
    <property type="match status" value="1"/>
</dbReference>
<evidence type="ECO:0000313" key="1">
    <source>
        <dbReference type="EMBL" id="KAH0850027.1"/>
    </source>
</evidence>
<protein>
    <submittedName>
        <fullName evidence="1">Uncharacterized protein</fullName>
    </submittedName>
</protein>
<evidence type="ECO:0000313" key="2">
    <source>
        <dbReference type="Proteomes" id="UP000824890"/>
    </source>
</evidence>
<gene>
    <name evidence="1" type="ORF">HID58_095854</name>
</gene>
<reference evidence="1 2" key="1">
    <citation type="submission" date="2021-05" db="EMBL/GenBank/DDBJ databases">
        <title>Genome Assembly of Synthetic Allotetraploid Brassica napus Reveals Homoeologous Exchanges between Subgenomes.</title>
        <authorList>
            <person name="Davis J.T."/>
        </authorList>
    </citation>
    <scope>NUCLEOTIDE SEQUENCE [LARGE SCALE GENOMIC DNA]</scope>
    <source>
        <strain evidence="2">cv. Da-Ae</strain>
        <tissue evidence="1">Seedling</tissue>
    </source>
</reference>
<sequence>MVCLQSVFEGYEKRLEVSFFEPSIFQDSKGPVIIQTCGNHQAPPISIRLFLSWPVTLSECRVLKYTRGLLRPWKRHPFSSPDFSREMSLFFDCT</sequence>
<dbReference type="EMBL" id="JAGKQM010002206">
    <property type="protein sequence ID" value="KAH0850027.1"/>
    <property type="molecule type" value="Genomic_DNA"/>
</dbReference>
<accession>A0ABQ7X258</accession>
<keyword evidence="2" id="KW-1185">Reference proteome</keyword>
<dbReference type="Proteomes" id="UP000824890">
    <property type="component" value="Unassembled WGS sequence"/>
</dbReference>
<proteinExistence type="predicted"/>
<organism evidence="1 2">
    <name type="scientific">Brassica napus</name>
    <name type="common">Rape</name>
    <dbReference type="NCBI Taxonomy" id="3708"/>
    <lineage>
        <taxon>Eukaryota</taxon>
        <taxon>Viridiplantae</taxon>
        <taxon>Streptophyta</taxon>
        <taxon>Embryophyta</taxon>
        <taxon>Tracheophyta</taxon>
        <taxon>Spermatophyta</taxon>
        <taxon>Magnoliopsida</taxon>
        <taxon>eudicotyledons</taxon>
        <taxon>Gunneridae</taxon>
        <taxon>Pentapetalae</taxon>
        <taxon>rosids</taxon>
        <taxon>malvids</taxon>
        <taxon>Brassicales</taxon>
        <taxon>Brassicaceae</taxon>
        <taxon>Brassiceae</taxon>
        <taxon>Brassica</taxon>
    </lineage>
</organism>
<name>A0ABQ7X258_BRANA</name>